<dbReference type="PROSITE" id="PS50006">
    <property type="entry name" value="FHA_DOMAIN"/>
    <property type="match status" value="1"/>
</dbReference>
<dbReference type="InterPro" id="IPR011009">
    <property type="entry name" value="Kinase-like_dom_sf"/>
</dbReference>
<evidence type="ECO:0000256" key="1">
    <source>
        <dbReference type="ARBA" id="ARBA00005575"/>
    </source>
</evidence>
<feature type="domain" description="FHA" evidence="6">
    <location>
        <begin position="33"/>
        <end position="92"/>
    </location>
</feature>
<dbReference type="InterPro" id="IPR008984">
    <property type="entry name" value="SMAD_FHA_dom_sf"/>
</dbReference>
<dbReference type="GO" id="GO:0005524">
    <property type="term" value="F:ATP binding"/>
    <property type="evidence" value="ECO:0007669"/>
    <property type="project" value="UniProtKB-UniRule"/>
</dbReference>
<dbReference type="GO" id="GO:0004672">
    <property type="term" value="F:protein kinase activity"/>
    <property type="evidence" value="ECO:0007669"/>
    <property type="project" value="InterPro"/>
</dbReference>
<accession>A0A6A6JDZ7</accession>
<dbReference type="RefSeq" id="XP_033651415.1">
    <property type="nucleotide sequence ID" value="XM_033801140.1"/>
</dbReference>
<gene>
    <name evidence="8" type="ORF">EI97DRAFT_460805</name>
</gene>
<dbReference type="InterPro" id="IPR008271">
    <property type="entry name" value="Ser/Thr_kinase_AS"/>
</dbReference>
<organism evidence="8 9">
    <name type="scientific">Westerdykella ornata</name>
    <dbReference type="NCBI Taxonomy" id="318751"/>
    <lineage>
        <taxon>Eukaryota</taxon>
        <taxon>Fungi</taxon>
        <taxon>Dikarya</taxon>
        <taxon>Ascomycota</taxon>
        <taxon>Pezizomycotina</taxon>
        <taxon>Dothideomycetes</taxon>
        <taxon>Pleosporomycetidae</taxon>
        <taxon>Pleosporales</taxon>
        <taxon>Sporormiaceae</taxon>
        <taxon>Westerdykella</taxon>
    </lineage>
</organism>
<reference evidence="8" key="1">
    <citation type="journal article" date="2020" name="Stud. Mycol.">
        <title>101 Dothideomycetes genomes: a test case for predicting lifestyles and emergence of pathogens.</title>
        <authorList>
            <person name="Haridas S."/>
            <person name="Albert R."/>
            <person name="Binder M."/>
            <person name="Bloem J."/>
            <person name="Labutti K."/>
            <person name="Salamov A."/>
            <person name="Andreopoulos B."/>
            <person name="Baker S."/>
            <person name="Barry K."/>
            <person name="Bills G."/>
            <person name="Bluhm B."/>
            <person name="Cannon C."/>
            <person name="Castanera R."/>
            <person name="Culley D."/>
            <person name="Daum C."/>
            <person name="Ezra D."/>
            <person name="Gonzalez J."/>
            <person name="Henrissat B."/>
            <person name="Kuo A."/>
            <person name="Liang C."/>
            <person name="Lipzen A."/>
            <person name="Lutzoni F."/>
            <person name="Magnuson J."/>
            <person name="Mondo S."/>
            <person name="Nolan M."/>
            <person name="Ohm R."/>
            <person name="Pangilinan J."/>
            <person name="Park H.-J."/>
            <person name="Ramirez L."/>
            <person name="Alfaro M."/>
            <person name="Sun H."/>
            <person name="Tritt A."/>
            <person name="Yoshinaga Y."/>
            <person name="Zwiers L.-H."/>
            <person name="Turgeon B."/>
            <person name="Goodwin S."/>
            <person name="Spatafora J."/>
            <person name="Crous P."/>
            <person name="Grigoriev I."/>
        </authorList>
    </citation>
    <scope>NUCLEOTIDE SEQUENCE</scope>
    <source>
        <strain evidence="8">CBS 379.55</strain>
    </source>
</reference>
<evidence type="ECO:0000313" key="9">
    <source>
        <dbReference type="Proteomes" id="UP000800097"/>
    </source>
</evidence>
<feature type="region of interest" description="Disordered" evidence="5">
    <location>
        <begin position="196"/>
        <end position="220"/>
    </location>
</feature>
<dbReference type="EMBL" id="ML986507">
    <property type="protein sequence ID" value="KAF2273876.1"/>
    <property type="molecule type" value="Genomic_DNA"/>
</dbReference>
<dbReference type="OrthoDB" id="74764at2759"/>
<evidence type="ECO:0000256" key="3">
    <source>
        <dbReference type="ARBA" id="ARBA00022840"/>
    </source>
</evidence>
<dbReference type="Gene3D" id="2.60.200.20">
    <property type="match status" value="1"/>
</dbReference>
<evidence type="ECO:0000259" key="6">
    <source>
        <dbReference type="PROSITE" id="PS50006"/>
    </source>
</evidence>
<dbReference type="Proteomes" id="UP000800097">
    <property type="component" value="Unassembled WGS sequence"/>
</dbReference>
<dbReference type="Gene3D" id="1.10.510.10">
    <property type="entry name" value="Transferase(Phosphotransferase) domain 1"/>
    <property type="match status" value="1"/>
</dbReference>
<dbReference type="GeneID" id="54554315"/>
<dbReference type="Gene3D" id="3.30.200.20">
    <property type="entry name" value="Phosphorylase Kinase, domain 1"/>
    <property type="match status" value="1"/>
</dbReference>
<dbReference type="Pfam" id="PF00069">
    <property type="entry name" value="Pkinase"/>
    <property type="match status" value="1"/>
</dbReference>
<feature type="compositionally biased region" description="Basic residues" evidence="5">
    <location>
        <begin position="530"/>
        <end position="543"/>
    </location>
</feature>
<evidence type="ECO:0000256" key="2">
    <source>
        <dbReference type="ARBA" id="ARBA00022741"/>
    </source>
</evidence>
<evidence type="ECO:0000259" key="7">
    <source>
        <dbReference type="PROSITE" id="PS50011"/>
    </source>
</evidence>
<comment type="similarity">
    <text evidence="1">Belongs to the protein kinase superfamily. CAMK Ser/Thr protein kinase family. CHEK2 subfamily.</text>
</comment>
<dbReference type="SMART" id="SM00220">
    <property type="entry name" value="S_TKc"/>
    <property type="match status" value="1"/>
</dbReference>
<protein>
    <submittedName>
        <fullName evidence="8">Kinase-like protein</fullName>
    </submittedName>
</protein>
<proteinExistence type="inferred from homology"/>
<sequence>MAGDIVAYLQVKLAGRDTEDTRSGIEIYGSEQFYLGRQFSACRRSWPDPVISNRHLRIHCILYEQDPVSGIPPFVYATDLSTNGTYLKKANSECASSQSGGIRMTRNSAFLLDDGDELRLSDSVTLVYRSVTPVREEVLTPVQQRERQMFARRYLITGRVLGAGGFGKVMVGYHQKTQRQVACKIIDLRRIWPKQPPSRLRYPSKYHEQSQGNNGAHTSHLPDRVKKCFREFEILKDLSHPNVIAIEKVFWSNDTIYIFQDLVSGGDLFSYLEYKGGKLNDMETAVIIRQVLKGVEYLHGQSIVHRDLKPDNILMTSLDDGCRIVISDFGNARYLPGHPTDLCISSTANNRRMLSYAGTMEYAAPEIHKKNKSIPAGAGYSMAVDMWSIGAITGTLLSGDVIFAPPGCPRSDPMYCEALLDVAARCDLSFLQDNTHPVWRNVGPRPKDFIRNLLVLQEDRRMTATQALTHPWFSNSYHAAAFDALYEKSVRDWQARRSNCGLVEPVAVTGHLPQSRSKRPLLTKDVLSRHFRRRRGSSTHKSNRQVAASQLRRANSPLPSLPESHEEECAQRLPQVPDSYHHIQSVCANQQLSKQSAEQYSLPLRISARYMSHGMRNDPPGSCHQVDEIMSTEWCSEYNFSVPAPPPETPSEEDPVLVPETPVHRRKRDRRTFAPDALSDNSKTVNEHEEVQDARESTVYFANLTKRRRLRCTPA</sequence>
<dbReference type="InterPro" id="IPR000253">
    <property type="entry name" value="FHA_dom"/>
</dbReference>
<keyword evidence="8" id="KW-0808">Transferase</keyword>
<keyword evidence="3 4" id="KW-0067">ATP-binding</keyword>
<keyword evidence="2 4" id="KW-0547">Nucleotide-binding</keyword>
<dbReference type="PROSITE" id="PS50011">
    <property type="entry name" value="PROTEIN_KINASE_DOM"/>
    <property type="match status" value="1"/>
</dbReference>
<dbReference type="SUPFAM" id="SSF56112">
    <property type="entry name" value="Protein kinase-like (PK-like)"/>
    <property type="match status" value="1"/>
</dbReference>
<feature type="domain" description="Protein kinase" evidence="7">
    <location>
        <begin position="155"/>
        <end position="473"/>
    </location>
</feature>
<feature type="region of interest" description="Disordered" evidence="5">
    <location>
        <begin position="530"/>
        <end position="566"/>
    </location>
</feature>
<name>A0A6A6JDZ7_WESOR</name>
<dbReference type="PROSITE" id="PS00107">
    <property type="entry name" value="PROTEIN_KINASE_ATP"/>
    <property type="match status" value="1"/>
</dbReference>
<dbReference type="SUPFAM" id="SSF49879">
    <property type="entry name" value="SMAD/FHA domain"/>
    <property type="match status" value="1"/>
</dbReference>
<dbReference type="PANTHER" id="PTHR24347">
    <property type="entry name" value="SERINE/THREONINE-PROTEIN KINASE"/>
    <property type="match status" value="1"/>
</dbReference>
<keyword evidence="8" id="KW-0418">Kinase</keyword>
<evidence type="ECO:0000256" key="5">
    <source>
        <dbReference type="SAM" id="MobiDB-lite"/>
    </source>
</evidence>
<dbReference type="InterPro" id="IPR000719">
    <property type="entry name" value="Prot_kinase_dom"/>
</dbReference>
<evidence type="ECO:0000313" key="8">
    <source>
        <dbReference type="EMBL" id="KAF2273876.1"/>
    </source>
</evidence>
<keyword evidence="9" id="KW-1185">Reference proteome</keyword>
<feature type="region of interest" description="Disordered" evidence="5">
    <location>
        <begin position="662"/>
        <end position="693"/>
    </location>
</feature>
<evidence type="ECO:0000256" key="4">
    <source>
        <dbReference type="PROSITE-ProRule" id="PRU10141"/>
    </source>
</evidence>
<dbReference type="InterPro" id="IPR017441">
    <property type="entry name" value="Protein_kinase_ATP_BS"/>
</dbReference>
<dbReference type="AlphaFoldDB" id="A0A6A6JDZ7"/>
<feature type="binding site" evidence="4">
    <location>
        <position position="184"/>
    </location>
    <ligand>
        <name>ATP</name>
        <dbReference type="ChEBI" id="CHEBI:30616"/>
    </ligand>
</feature>
<dbReference type="PROSITE" id="PS00108">
    <property type="entry name" value="PROTEIN_KINASE_ST"/>
    <property type="match status" value="1"/>
</dbReference>